<keyword evidence="2" id="KW-1185">Reference proteome</keyword>
<dbReference type="EMBL" id="AP024702">
    <property type="protein sequence ID" value="BCX47207.1"/>
    <property type="molecule type" value="Genomic_DNA"/>
</dbReference>
<dbReference type="Proteomes" id="UP001374893">
    <property type="component" value="Chromosome"/>
</dbReference>
<sequence length="124" mass="14035">MKPKSYRDLIAWQKAMDLAAEVHPIAVSFPKHEMFALTSQVNRAATSIPSNISEGQGRRSTGEFIHFLGIAKGSLNELETQVTLALRYDYIPDSVHDRILEHTNEVGRLLNGLIDALERRQQHR</sequence>
<evidence type="ECO:0000313" key="2">
    <source>
        <dbReference type="Proteomes" id="UP001374893"/>
    </source>
</evidence>
<gene>
    <name evidence="1" type="ORF">HAHE_11150</name>
</gene>
<dbReference type="RefSeq" id="WP_338689272.1">
    <property type="nucleotide sequence ID" value="NZ_AP024702.1"/>
</dbReference>
<dbReference type="SUPFAM" id="SSF158446">
    <property type="entry name" value="IVS-encoded protein-like"/>
    <property type="match status" value="1"/>
</dbReference>
<dbReference type="CDD" id="cd16377">
    <property type="entry name" value="23S_rRNA_IVP_like"/>
    <property type="match status" value="1"/>
</dbReference>
<evidence type="ECO:0008006" key="3">
    <source>
        <dbReference type="Google" id="ProtNLM"/>
    </source>
</evidence>
<dbReference type="Gene3D" id="1.20.1440.60">
    <property type="entry name" value="23S rRNA-intervening sequence"/>
    <property type="match status" value="1"/>
</dbReference>
<organism evidence="1 2">
    <name type="scientific">Haloferula helveola</name>
    <dbReference type="NCBI Taxonomy" id="490095"/>
    <lineage>
        <taxon>Bacteria</taxon>
        <taxon>Pseudomonadati</taxon>
        <taxon>Verrucomicrobiota</taxon>
        <taxon>Verrucomicrobiia</taxon>
        <taxon>Verrucomicrobiales</taxon>
        <taxon>Verrucomicrobiaceae</taxon>
        <taxon>Haloferula</taxon>
    </lineage>
</organism>
<dbReference type="PANTHER" id="PTHR38471">
    <property type="entry name" value="FOUR HELIX BUNDLE PROTEIN"/>
    <property type="match status" value="1"/>
</dbReference>
<dbReference type="NCBIfam" id="TIGR02436">
    <property type="entry name" value="four helix bundle protein"/>
    <property type="match status" value="1"/>
</dbReference>
<dbReference type="PANTHER" id="PTHR38471:SF2">
    <property type="entry name" value="FOUR HELIX BUNDLE PROTEIN"/>
    <property type="match status" value="1"/>
</dbReference>
<evidence type="ECO:0000313" key="1">
    <source>
        <dbReference type="EMBL" id="BCX47207.1"/>
    </source>
</evidence>
<protein>
    <recommendedName>
        <fullName evidence="3">Four helix bundle protein</fullName>
    </recommendedName>
</protein>
<name>A0ABN6H2K5_9BACT</name>
<dbReference type="InterPro" id="IPR036583">
    <property type="entry name" value="23S_rRNA_IVS_sf"/>
</dbReference>
<accession>A0ABN6H2K5</accession>
<dbReference type="InterPro" id="IPR012657">
    <property type="entry name" value="23S_rRNA-intervening_sequence"/>
</dbReference>
<proteinExistence type="predicted"/>
<reference evidence="1 2" key="1">
    <citation type="submission" date="2021-06" db="EMBL/GenBank/DDBJ databases">
        <title>Complete genome of Haloferula helveola possessing various polysaccharide degrading enzymes.</title>
        <authorList>
            <person name="Takami H."/>
            <person name="Huang C."/>
            <person name="Hamasaki K."/>
        </authorList>
    </citation>
    <scope>NUCLEOTIDE SEQUENCE [LARGE SCALE GENOMIC DNA]</scope>
    <source>
        <strain evidence="1 2">CN-1</strain>
    </source>
</reference>
<dbReference type="Pfam" id="PF05635">
    <property type="entry name" value="23S_rRNA_IVP"/>
    <property type="match status" value="1"/>
</dbReference>